<dbReference type="InterPro" id="IPR009003">
    <property type="entry name" value="Peptidase_S1_PA"/>
</dbReference>
<name>A0A1M5IBS2_9FLAO</name>
<dbReference type="Proteomes" id="UP000184518">
    <property type="component" value="Unassembled WGS sequence"/>
</dbReference>
<dbReference type="AlphaFoldDB" id="A0A1M5IBS2"/>
<protein>
    <submittedName>
        <fullName evidence="1">Trypsin-like peptidase domain-containing protein</fullName>
    </submittedName>
</protein>
<accession>A0A1M5IBS2</accession>
<proteinExistence type="predicted"/>
<dbReference type="EMBL" id="FQUT01000012">
    <property type="protein sequence ID" value="SHG25687.1"/>
    <property type="molecule type" value="Genomic_DNA"/>
</dbReference>
<dbReference type="STRING" id="1416778.SAMN05443633_11280"/>
<dbReference type="InterPro" id="IPR043504">
    <property type="entry name" value="Peptidase_S1_PA_chymotrypsin"/>
</dbReference>
<reference evidence="2" key="1">
    <citation type="submission" date="2016-11" db="EMBL/GenBank/DDBJ databases">
        <authorList>
            <person name="Varghese N."/>
            <person name="Submissions S."/>
        </authorList>
    </citation>
    <scope>NUCLEOTIDE SEQUENCE [LARGE SCALE GENOMIC DNA]</scope>
    <source>
        <strain evidence="2">DSM 27619</strain>
    </source>
</reference>
<keyword evidence="2" id="KW-1185">Reference proteome</keyword>
<dbReference type="Gene3D" id="2.40.10.10">
    <property type="entry name" value="Trypsin-like serine proteases"/>
    <property type="match status" value="1"/>
</dbReference>
<gene>
    <name evidence="1" type="ORF">SAMN05443633_11280</name>
</gene>
<evidence type="ECO:0000313" key="2">
    <source>
        <dbReference type="Proteomes" id="UP000184518"/>
    </source>
</evidence>
<dbReference type="RefSeq" id="WP_072961541.1">
    <property type="nucleotide sequence ID" value="NZ_FQUT01000012.1"/>
</dbReference>
<evidence type="ECO:0000313" key="1">
    <source>
        <dbReference type="EMBL" id="SHG25687.1"/>
    </source>
</evidence>
<dbReference type="SUPFAM" id="SSF50494">
    <property type="entry name" value="Trypsin-like serine proteases"/>
    <property type="match status" value="1"/>
</dbReference>
<dbReference type="OrthoDB" id="1267024at2"/>
<dbReference type="Pfam" id="PF13365">
    <property type="entry name" value="Trypsin_2"/>
    <property type="match status" value="1"/>
</dbReference>
<sequence>MNEDVINKLCVRITLHVGGKVVSYGSGTLVKGKDCFYVVTAHHCIYGDKNAYPNIQPDQIVFQRQQAFNAPFEDIEVLEIIGSDLKEDWAVIKVNHVDNDGTHPHVLATVNFKRNDKIMFSGFQFANKNESRSFNSTVQNGIASGEFRITLADKDTFKAGRDDAKGLSGSGAFLIDGQNFLLTGILKNVKGDEALNDDIKCCCMEKIVPLIGLELCEVLNDPTIDTFGTKKFGEIIITDNRNLMEKILAVNADFSARMMKRYRQQLAVGKDELKVIPEREMSAIKYRLFIKCQEVLDDFVAENRGTVLTEKQIEDLIKDFTHSGIEIIDIKSKRYNYPIIDDDLMRKIILDLINECYLSFDKEGLYATE</sequence>
<organism evidence="1 2">
    <name type="scientific">Chryseobacterium arachidis</name>
    <dbReference type="NCBI Taxonomy" id="1416778"/>
    <lineage>
        <taxon>Bacteria</taxon>
        <taxon>Pseudomonadati</taxon>
        <taxon>Bacteroidota</taxon>
        <taxon>Flavobacteriia</taxon>
        <taxon>Flavobacteriales</taxon>
        <taxon>Weeksellaceae</taxon>
        <taxon>Chryseobacterium group</taxon>
        <taxon>Chryseobacterium</taxon>
    </lineage>
</organism>